<protein>
    <submittedName>
        <fullName evidence="1">Uncharacterized protein</fullName>
    </submittedName>
</protein>
<sequence length="192" mass="19688">MTPRGLPAAWERLVGGDAARRPDPPTTAEPGAAADLHALWERAAGADPVGLRMRADWCDARADDLDGIVHAGRPLPEGVLRALGSAADTPADDLEAGLRSLGRHADALRNAAEVLRAGAGAVETVRARHVHALTAVEDRALDAARGGAAVGPGELRAAFARSCAQTAASMHRIGEVVAQALGDGRNAGDSRV</sequence>
<dbReference type="Proteomes" id="UP001500839">
    <property type="component" value="Unassembled WGS sequence"/>
</dbReference>
<accession>A0ABP9CBN3</accession>
<name>A0ABP9CBN3_9ACTN</name>
<organism evidence="1 2">
    <name type="scientific">Tomitella cavernea</name>
    <dbReference type="NCBI Taxonomy" id="1387982"/>
    <lineage>
        <taxon>Bacteria</taxon>
        <taxon>Bacillati</taxon>
        <taxon>Actinomycetota</taxon>
        <taxon>Actinomycetes</taxon>
        <taxon>Mycobacteriales</taxon>
        <taxon>Tomitella</taxon>
    </lineage>
</organism>
<reference evidence="2" key="1">
    <citation type="journal article" date="2019" name="Int. J. Syst. Evol. Microbiol.">
        <title>The Global Catalogue of Microorganisms (GCM) 10K type strain sequencing project: providing services to taxonomists for standard genome sequencing and annotation.</title>
        <authorList>
            <consortium name="The Broad Institute Genomics Platform"/>
            <consortium name="The Broad Institute Genome Sequencing Center for Infectious Disease"/>
            <person name="Wu L."/>
            <person name="Ma J."/>
        </authorList>
    </citation>
    <scope>NUCLEOTIDE SEQUENCE [LARGE SCALE GENOMIC DNA]</scope>
    <source>
        <strain evidence="2">JCM 18542</strain>
    </source>
</reference>
<evidence type="ECO:0000313" key="1">
    <source>
        <dbReference type="EMBL" id="GAA4807650.1"/>
    </source>
</evidence>
<comment type="caution">
    <text evidence="1">The sequence shown here is derived from an EMBL/GenBank/DDBJ whole genome shotgun (WGS) entry which is preliminary data.</text>
</comment>
<dbReference type="EMBL" id="BAABKQ010000001">
    <property type="protein sequence ID" value="GAA4807650.1"/>
    <property type="molecule type" value="Genomic_DNA"/>
</dbReference>
<keyword evidence="2" id="KW-1185">Reference proteome</keyword>
<gene>
    <name evidence="1" type="ORF">GCM10023353_08970</name>
</gene>
<dbReference type="RefSeq" id="WP_200170922.1">
    <property type="nucleotide sequence ID" value="NZ_BAABKQ010000001.1"/>
</dbReference>
<evidence type="ECO:0000313" key="2">
    <source>
        <dbReference type="Proteomes" id="UP001500839"/>
    </source>
</evidence>
<proteinExistence type="predicted"/>